<sequence length="480" mass="51195">MGQLHDLTAWEQGEAIRQGKLSPVELTEHYLERIGQLDEKVGAFVTVTPELAREQAARAERTATAARREGRELPPLHGVPVPVKDLNLVAGVRCTMGSAALDDFVPAVDDHVVTRMREAGTVMLGKTNTPEFGAPPHTENDVAPPARTPWDLSCSAGGSSGGAGAAVAAGLAPVAHGTDGGGSIRVPASVCGLFGLKPSRGRVSSGKVLYDVTGLTTSGPIGRTVADVAALLDVLAGPEPGDPYTSPALPPGETFRGQVHREPGRLRVALVTRPPVAGIEVHPDCRRAAEEAAVLLRELGHEVQPVALPDEPHMAEAFVQVWEVMAAARPVPEEREDRLLPLTRMLRERGREVSGPDFARALYHMRVVTHLVADAVQRPGTGYDVILSPTLAQPPRPVGALRDDTNPEAEFLKSVGFTPFTPLYNITGQPAVNVPLHWTGQGLPIGVQLAARYGDEATLISLSAQLEQARPWAHRHPELW</sequence>
<comment type="caution">
    <text evidence="3">The sequence shown here is derived from an EMBL/GenBank/DDBJ whole genome shotgun (WGS) entry which is preliminary data.</text>
</comment>
<comment type="similarity">
    <text evidence="1">Belongs to the amidase family.</text>
</comment>
<dbReference type="RefSeq" id="WP_390314078.1">
    <property type="nucleotide sequence ID" value="NZ_JBHSPB010000001.1"/>
</dbReference>
<proteinExistence type="inferred from homology"/>
<name>A0ABW0YX05_9ACTN</name>
<dbReference type="PROSITE" id="PS00571">
    <property type="entry name" value="AMIDASES"/>
    <property type="match status" value="1"/>
</dbReference>
<dbReference type="Pfam" id="PF01425">
    <property type="entry name" value="Amidase"/>
    <property type="match status" value="1"/>
</dbReference>
<dbReference type="InterPro" id="IPR023631">
    <property type="entry name" value="Amidase_dom"/>
</dbReference>
<organism evidence="3 4">
    <name type="scientific">Streptomyces gamaensis</name>
    <dbReference type="NCBI Taxonomy" id="1763542"/>
    <lineage>
        <taxon>Bacteria</taxon>
        <taxon>Bacillati</taxon>
        <taxon>Actinomycetota</taxon>
        <taxon>Actinomycetes</taxon>
        <taxon>Kitasatosporales</taxon>
        <taxon>Streptomycetaceae</taxon>
        <taxon>Streptomyces</taxon>
    </lineage>
</organism>
<dbReference type="EMBL" id="JBHSPB010000001">
    <property type="protein sequence ID" value="MFC5718635.1"/>
    <property type="molecule type" value="Genomic_DNA"/>
</dbReference>
<dbReference type="Gene3D" id="3.90.1300.10">
    <property type="entry name" value="Amidase signature (AS) domain"/>
    <property type="match status" value="1"/>
</dbReference>
<dbReference type="SUPFAM" id="SSF75304">
    <property type="entry name" value="Amidase signature (AS) enzymes"/>
    <property type="match status" value="1"/>
</dbReference>
<keyword evidence="4" id="KW-1185">Reference proteome</keyword>
<dbReference type="Proteomes" id="UP001596083">
    <property type="component" value="Unassembled WGS sequence"/>
</dbReference>
<dbReference type="PANTHER" id="PTHR11895:SF7">
    <property type="entry name" value="GLUTAMYL-TRNA(GLN) AMIDOTRANSFERASE SUBUNIT A, MITOCHONDRIAL"/>
    <property type="match status" value="1"/>
</dbReference>
<feature type="domain" description="Amidase" evidence="2">
    <location>
        <begin position="25"/>
        <end position="459"/>
    </location>
</feature>
<evidence type="ECO:0000256" key="1">
    <source>
        <dbReference type="ARBA" id="ARBA00009199"/>
    </source>
</evidence>
<evidence type="ECO:0000313" key="3">
    <source>
        <dbReference type="EMBL" id="MFC5718635.1"/>
    </source>
</evidence>
<evidence type="ECO:0000259" key="2">
    <source>
        <dbReference type="Pfam" id="PF01425"/>
    </source>
</evidence>
<dbReference type="InterPro" id="IPR000120">
    <property type="entry name" value="Amidase"/>
</dbReference>
<reference evidence="4" key="1">
    <citation type="journal article" date="2019" name="Int. J. Syst. Evol. Microbiol.">
        <title>The Global Catalogue of Microorganisms (GCM) 10K type strain sequencing project: providing services to taxonomists for standard genome sequencing and annotation.</title>
        <authorList>
            <consortium name="The Broad Institute Genomics Platform"/>
            <consortium name="The Broad Institute Genome Sequencing Center for Infectious Disease"/>
            <person name="Wu L."/>
            <person name="Ma J."/>
        </authorList>
    </citation>
    <scope>NUCLEOTIDE SEQUENCE [LARGE SCALE GENOMIC DNA]</scope>
    <source>
        <strain evidence="4">CGMCC 4.7304</strain>
    </source>
</reference>
<accession>A0ABW0YX05</accession>
<protein>
    <submittedName>
        <fullName evidence="3">Amidase</fullName>
    </submittedName>
</protein>
<dbReference type="PANTHER" id="PTHR11895">
    <property type="entry name" value="TRANSAMIDASE"/>
    <property type="match status" value="1"/>
</dbReference>
<evidence type="ECO:0000313" key="4">
    <source>
        <dbReference type="Proteomes" id="UP001596083"/>
    </source>
</evidence>
<gene>
    <name evidence="3" type="ORF">ACFP1Z_00380</name>
</gene>
<dbReference type="InterPro" id="IPR036928">
    <property type="entry name" value="AS_sf"/>
</dbReference>
<dbReference type="InterPro" id="IPR020556">
    <property type="entry name" value="Amidase_CS"/>
</dbReference>